<reference evidence="2 3" key="1">
    <citation type="journal article" date="2015" name="Int. J. Syst. Evol. Microbiol.">
        <title>Flavisolibacter ginsenosidimutans sp. nov., with ginsenoside-converting activity isolated from soil used for cultivating ginseng.</title>
        <authorList>
            <person name="Zhao Y."/>
            <person name="Liu Q."/>
            <person name="Kang M.S."/>
            <person name="Jin F."/>
            <person name="Yu H."/>
            <person name="Im W.T."/>
        </authorList>
    </citation>
    <scope>NUCLEOTIDE SEQUENCE [LARGE SCALE GENOMIC DNA]</scope>
    <source>
        <strain evidence="2 3">Gsoil 636</strain>
    </source>
</reference>
<evidence type="ECO:0000313" key="2">
    <source>
        <dbReference type="EMBL" id="QEC54597.1"/>
    </source>
</evidence>
<evidence type="ECO:0000256" key="1">
    <source>
        <dbReference type="SAM" id="SignalP"/>
    </source>
</evidence>
<gene>
    <name evidence="2" type="ORF">FSB75_01345</name>
</gene>
<sequence>MKKTTILGLLILIFFSSCKKNSTLDFATSDAAKPAVPVTVSNLYAMTNGVPTVQTSLSGGGVISITLQIPAGSGRTIKQITKVALASNTTSYTVVQNSTAAYNATPINGSGTSVTFTTSLAEFTAKTGIAVTTSGTATSFLSRYFYFLITLDNGEQVIAVPVRVYVNA</sequence>
<name>A0A5B8UD36_9BACT</name>
<dbReference type="OrthoDB" id="884074at2"/>
<accession>A0A5B8UD36</accession>
<feature type="signal peptide" evidence="1">
    <location>
        <begin position="1"/>
        <end position="19"/>
    </location>
</feature>
<protein>
    <recommendedName>
        <fullName evidence="4">DUF1735 domain-containing protein</fullName>
    </recommendedName>
</protein>
<proteinExistence type="predicted"/>
<feature type="chain" id="PRO_5022808437" description="DUF1735 domain-containing protein" evidence="1">
    <location>
        <begin position="20"/>
        <end position="168"/>
    </location>
</feature>
<keyword evidence="3" id="KW-1185">Reference proteome</keyword>
<dbReference type="KEGG" id="fgg:FSB75_01345"/>
<dbReference type="Proteomes" id="UP000321204">
    <property type="component" value="Chromosome"/>
</dbReference>
<dbReference type="AlphaFoldDB" id="A0A5B8UD36"/>
<evidence type="ECO:0008006" key="4">
    <source>
        <dbReference type="Google" id="ProtNLM"/>
    </source>
</evidence>
<dbReference type="EMBL" id="CP042433">
    <property type="protein sequence ID" value="QEC54597.1"/>
    <property type="molecule type" value="Genomic_DNA"/>
</dbReference>
<evidence type="ECO:0000313" key="3">
    <source>
        <dbReference type="Proteomes" id="UP000321204"/>
    </source>
</evidence>
<keyword evidence="1" id="KW-0732">Signal</keyword>
<dbReference type="PROSITE" id="PS51257">
    <property type="entry name" value="PROKAR_LIPOPROTEIN"/>
    <property type="match status" value="1"/>
</dbReference>
<dbReference type="RefSeq" id="WP_146781675.1">
    <property type="nucleotide sequence ID" value="NZ_BAABIO010000006.1"/>
</dbReference>
<organism evidence="2 3">
    <name type="scientific">Flavisolibacter ginsenosidimutans</name>
    <dbReference type="NCBI Taxonomy" id="661481"/>
    <lineage>
        <taxon>Bacteria</taxon>
        <taxon>Pseudomonadati</taxon>
        <taxon>Bacteroidota</taxon>
        <taxon>Chitinophagia</taxon>
        <taxon>Chitinophagales</taxon>
        <taxon>Chitinophagaceae</taxon>
        <taxon>Flavisolibacter</taxon>
    </lineage>
</organism>